<dbReference type="Proteomes" id="UP000633365">
    <property type="component" value="Unassembled WGS sequence"/>
</dbReference>
<keyword evidence="13" id="KW-1185">Reference proteome</keyword>
<dbReference type="PANTHER" id="PTHR48111">
    <property type="entry name" value="REGULATOR OF RPOS"/>
    <property type="match status" value="1"/>
</dbReference>
<dbReference type="Gene3D" id="1.10.10.10">
    <property type="entry name" value="Winged helix-like DNA-binding domain superfamily/Winged helix DNA-binding domain"/>
    <property type="match status" value="1"/>
</dbReference>
<dbReference type="GO" id="GO:0006355">
    <property type="term" value="P:regulation of DNA-templated transcription"/>
    <property type="evidence" value="ECO:0007669"/>
    <property type="project" value="InterPro"/>
</dbReference>
<dbReference type="SUPFAM" id="SSF46894">
    <property type="entry name" value="C-terminal effector domain of the bipartite response regulators"/>
    <property type="match status" value="1"/>
</dbReference>
<accession>A0A934WR51</accession>
<sequence length="223" mass="25390">MMKVLYAEDERQLSVAVVEILKMEGFDVTPVYDGEEALEALDKDYFDAVVLDIMMPKKDGIEVLEAMRQNGNHTCVLMLTAKATLDDRITGLSTGADDYLSKPFAMKELVARLQSLIRRNNDYRHSVIKYANIELNSNTCELRSDKGSLRLNNPEAELLTYLVRNVGRIYSAEEINEAVWGGKESPEKAELYLYYLKNKLRQIHADVAVVIEDDTFELKEELS</sequence>
<dbReference type="InterPro" id="IPR001867">
    <property type="entry name" value="OmpR/PhoB-type_DNA-bd"/>
</dbReference>
<feature type="modified residue" description="4-aspartylphosphate" evidence="8">
    <location>
        <position position="52"/>
    </location>
</feature>
<evidence type="ECO:0000259" key="11">
    <source>
        <dbReference type="PROSITE" id="PS51755"/>
    </source>
</evidence>
<dbReference type="EMBL" id="JAEQMG010000035">
    <property type="protein sequence ID" value="MBK6087485.1"/>
    <property type="molecule type" value="Genomic_DNA"/>
</dbReference>
<dbReference type="Gene3D" id="6.10.250.690">
    <property type="match status" value="1"/>
</dbReference>
<evidence type="ECO:0000259" key="10">
    <source>
        <dbReference type="PROSITE" id="PS50110"/>
    </source>
</evidence>
<keyword evidence="6" id="KW-0804">Transcription</keyword>
<dbReference type="InterPro" id="IPR039420">
    <property type="entry name" value="WalR-like"/>
</dbReference>
<evidence type="ECO:0000256" key="2">
    <source>
        <dbReference type="ARBA" id="ARBA00022553"/>
    </source>
</evidence>
<dbReference type="GO" id="GO:0000976">
    <property type="term" value="F:transcription cis-regulatory region binding"/>
    <property type="evidence" value="ECO:0007669"/>
    <property type="project" value="TreeGrafter"/>
</dbReference>
<comment type="function">
    <text evidence="7">May play the central regulatory role in sporulation. It may be an element of the effector pathway responsible for the activation of sporulation genes in response to nutritional stress. Spo0A may act in concert with spo0H (a sigma factor) to control the expression of some genes that are critical to the sporulation process.</text>
</comment>
<keyword evidence="3" id="KW-0902">Two-component regulatory system</keyword>
<dbReference type="PROSITE" id="PS50110">
    <property type="entry name" value="RESPONSE_REGULATORY"/>
    <property type="match status" value="1"/>
</dbReference>
<evidence type="ECO:0000256" key="9">
    <source>
        <dbReference type="PROSITE-ProRule" id="PRU01091"/>
    </source>
</evidence>
<dbReference type="SUPFAM" id="SSF52172">
    <property type="entry name" value="CheY-like"/>
    <property type="match status" value="1"/>
</dbReference>
<dbReference type="GO" id="GO:0005829">
    <property type="term" value="C:cytosol"/>
    <property type="evidence" value="ECO:0007669"/>
    <property type="project" value="TreeGrafter"/>
</dbReference>
<dbReference type="Pfam" id="PF00486">
    <property type="entry name" value="Trans_reg_C"/>
    <property type="match status" value="1"/>
</dbReference>
<evidence type="ECO:0000313" key="13">
    <source>
        <dbReference type="Proteomes" id="UP000633365"/>
    </source>
</evidence>
<keyword evidence="2 8" id="KW-0597">Phosphoprotein</keyword>
<keyword evidence="4" id="KW-0805">Transcription regulation</keyword>
<dbReference type="PANTHER" id="PTHR48111:SF1">
    <property type="entry name" value="TWO-COMPONENT RESPONSE REGULATOR ORR33"/>
    <property type="match status" value="1"/>
</dbReference>
<dbReference type="InterPro" id="IPR036388">
    <property type="entry name" value="WH-like_DNA-bd_sf"/>
</dbReference>
<comment type="caution">
    <text evidence="12">The sequence shown here is derived from an EMBL/GenBank/DDBJ whole genome shotgun (WGS) entry which is preliminary data.</text>
</comment>
<dbReference type="GO" id="GO:0032993">
    <property type="term" value="C:protein-DNA complex"/>
    <property type="evidence" value="ECO:0007669"/>
    <property type="project" value="TreeGrafter"/>
</dbReference>
<dbReference type="GO" id="GO:0000156">
    <property type="term" value="F:phosphorelay response regulator activity"/>
    <property type="evidence" value="ECO:0007669"/>
    <property type="project" value="TreeGrafter"/>
</dbReference>
<evidence type="ECO:0000256" key="7">
    <source>
        <dbReference type="ARBA" id="ARBA00024867"/>
    </source>
</evidence>
<dbReference type="InterPro" id="IPR011006">
    <property type="entry name" value="CheY-like_superfamily"/>
</dbReference>
<dbReference type="Pfam" id="PF00072">
    <property type="entry name" value="Response_reg"/>
    <property type="match status" value="1"/>
</dbReference>
<reference evidence="12" key="1">
    <citation type="submission" date="2021-01" db="EMBL/GenBank/DDBJ databases">
        <title>Genome public.</title>
        <authorList>
            <person name="Liu C."/>
            <person name="Sun Q."/>
        </authorList>
    </citation>
    <scope>NUCLEOTIDE SEQUENCE</scope>
    <source>
        <strain evidence="12">M6</strain>
    </source>
</reference>
<dbReference type="PROSITE" id="PS51755">
    <property type="entry name" value="OMPR_PHOB"/>
    <property type="match status" value="1"/>
</dbReference>
<dbReference type="SMART" id="SM00448">
    <property type="entry name" value="REC"/>
    <property type="match status" value="1"/>
</dbReference>
<dbReference type="RefSeq" id="WP_201426788.1">
    <property type="nucleotide sequence ID" value="NZ_JAEQMG010000035.1"/>
</dbReference>
<evidence type="ECO:0000256" key="3">
    <source>
        <dbReference type="ARBA" id="ARBA00023012"/>
    </source>
</evidence>
<evidence type="ECO:0000256" key="1">
    <source>
        <dbReference type="ARBA" id="ARBA00018672"/>
    </source>
</evidence>
<evidence type="ECO:0000256" key="8">
    <source>
        <dbReference type="PROSITE-ProRule" id="PRU00169"/>
    </source>
</evidence>
<evidence type="ECO:0000256" key="4">
    <source>
        <dbReference type="ARBA" id="ARBA00023015"/>
    </source>
</evidence>
<dbReference type="InterPro" id="IPR016032">
    <property type="entry name" value="Sig_transdc_resp-reg_C-effctor"/>
</dbReference>
<evidence type="ECO:0000256" key="5">
    <source>
        <dbReference type="ARBA" id="ARBA00023125"/>
    </source>
</evidence>
<dbReference type="Gene3D" id="3.40.50.2300">
    <property type="match status" value="1"/>
</dbReference>
<evidence type="ECO:0000256" key="6">
    <source>
        <dbReference type="ARBA" id="ARBA00023163"/>
    </source>
</evidence>
<organism evidence="12 13">
    <name type="scientific">Ruminococcus difficilis</name>
    <dbReference type="NCBI Taxonomy" id="2763069"/>
    <lineage>
        <taxon>Bacteria</taxon>
        <taxon>Bacillati</taxon>
        <taxon>Bacillota</taxon>
        <taxon>Clostridia</taxon>
        <taxon>Eubacteriales</taxon>
        <taxon>Oscillospiraceae</taxon>
        <taxon>Ruminococcus</taxon>
    </lineage>
</organism>
<evidence type="ECO:0000313" key="12">
    <source>
        <dbReference type="EMBL" id="MBK6087485.1"/>
    </source>
</evidence>
<dbReference type="InterPro" id="IPR001789">
    <property type="entry name" value="Sig_transdc_resp-reg_receiver"/>
</dbReference>
<protein>
    <recommendedName>
        <fullName evidence="1">Stage 0 sporulation protein A homolog</fullName>
    </recommendedName>
</protein>
<dbReference type="AlphaFoldDB" id="A0A934WR51"/>
<feature type="DNA-binding region" description="OmpR/PhoB-type" evidence="9">
    <location>
        <begin position="125"/>
        <end position="223"/>
    </location>
</feature>
<name>A0A934WR51_9FIRM</name>
<keyword evidence="5 9" id="KW-0238">DNA-binding</keyword>
<feature type="domain" description="Response regulatory" evidence="10">
    <location>
        <begin position="3"/>
        <end position="117"/>
    </location>
</feature>
<proteinExistence type="predicted"/>
<feature type="domain" description="OmpR/PhoB-type" evidence="11">
    <location>
        <begin position="125"/>
        <end position="223"/>
    </location>
</feature>
<gene>
    <name evidence="12" type="ORF">JKK62_02265</name>
</gene>